<evidence type="ECO:0000259" key="6">
    <source>
        <dbReference type="PROSITE" id="PS51352"/>
    </source>
</evidence>
<comment type="similarity">
    <text evidence="3">Belongs to the thioredoxin family.</text>
</comment>
<feature type="site" description="Contributes to redox potential value" evidence="4">
    <location>
        <position position="33"/>
    </location>
</feature>
<dbReference type="InterPro" id="IPR013766">
    <property type="entry name" value="Thioredoxin_domain"/>
</dbReference>
<dbReference type="CDD" id="cd02947">
    <property type="entry name" value="TRX_family"/>
    <property type="match status" value="1"/>
</dbReference>
<dbReference type="PANTHER" id="PTHR46115">
    <property type="entry name" value="THIOREDOXIN-LIKE PROTEIN 1"/>
    <property type="match status" value="1"/>
</dbReference>
<evidence type="ECO:0000256" key="1">
    <source>
        <dbReference type="ARBA" id="ARBA00020570"/>
    </source>
</evidence>
<dbReference type="InterPro" id="IPR005746">
    <property type="entry name" value="Thioredoxin"/>
</dbReference>
<proteinExistence type="inferred from homology"/>
<dbReference type="PRINTS" id="PR00421">
    <property type="entry name" value="THIOREDOXIN"/>
</dbReference>
<reference evidence="7" key="1">
    <citation type="submission" date="2019-10" db="EMBL/GenBank/DDBJ databases">
        <authorList>
            <consortium name="DOE Joint Genome Institute"/>
            <person name="Kuo A."/>
            <person name="Miyauchi S."/>
            <person name="Kiss E."/>
            <person name="Drula E."/>
            <person name="Kohler A."/>
            <person name="Sanchez-Garcia M."/>
            <person name="Andreopoulos B."/>
            <person name="Barry K.W."/>
            <person name="Bonito G."/>
            <person name="Buee M."/>
            <person name="Carver A."/>
            <person name="Chen C."/>
            <person name="Cichocki N."/>
            <person name="Clum A."/>
            <person name="Culley D."/>
            <person name="Crous P.W."/>
            <person name="Fauchery L."/>
            <person name="Girlanda M."/>
            <person name="Hayes R."/>
            <person name="Keri Z."/>
            <person name="LaButti K."/>
            <person name="Lipzen A."/>
            <person name="Lombard V."/>
            <person name="Magnuson J."/>
            <person name="Maillard F."/>
            <person name="Morin E."/>
            <person name="Murat C."/>
            <person name="Nolan M."/>
            <person name="Ohm R."/>
            <person name="Pangilinan J."/>
            <person name="Pereira M."/>
            <person name="Perotto S."/>
            <person name="Peter M."/>
            <person name="Riley R."/>
            <person name="Sitrit Y."/>
            <person name="Stielow B."/>
            <person name="Szollosi G."/>
            <person name="Zifcakova L."/>
            <person name="Stursova M."/>
            <person name="Spatafora J.W."/>
            <person name="Tedersoo L."/>
            <person name="Vaario L.-M."/>
            <person name="Yamada A."/>
            <person name="Yan M."/>
            <person name="Wang P."/>
            <person name="Xu J."/>
            <person name="Bruns T."/>
            <person name="Baldrian P."/>
            <person name="Vilgalys R."/>
            <person name="Henrissat B."/>
            <person name="Grigoriev I.V."/>
            <person name="Hibbett D."/>
            <person name="Nagy L.G."/>
            <person name="Martin F.M."/>
        </authorList>
    </citation>
    <scope>NUCLEOTIDE SEQUENCE</scope>
    <source>
        <strain evidence="7">BED1</strain>
    </source>
</reference>
<keyword evidence="8" id="KW-1185">Reference proteome</keyword>
<dbReference type="PROSITE" id="PS51352">
    <property type="entry name" value="THIOREDOXIN_2"/>
    <property type="match status" value="1"/>
</dbReference>
<gene>
    <name evidence="7" type="ORF">L210DRAFT_3657050</name>
</gene>
<feature type="site" description="Contributes to redox potential value" evidence="4">
    <location>
        <position position="32"/>
    </location>
</feature>
<dbReference type="Gene3D" id="3.40.30.10">
    <property type="entry name" value="Glutaredoxin"/>
    <property type="match status" value="1"/>
</dbReference>
<dbReference type="Pfam" id="PF00085">
    <property type="entry name" value="Thioredoxin"/>
    <property type="match status" value="1"/>
</dbReference>
<comment type="caution">
    <text evidence="7">The sequence shown here is derived from an EMBL/GenBank/DDBJ whole genome shotgun (WGS) entry which is preliminary data.</text>
</comment>
<feature type="domain" description="Thioredoxin" evidence="6">
    <location>
        <begin position="1"/>
        <end position="108"/>
    </location>
</feature>
<evidence type="ECO:0000256" key="3">
    <source>
        <dbReference type="PIRNR" id="PIRNR000077"/>
    </source>
</evidence>
<evidence type="ECO:0000313" key="7">
    <source>
        <dbReference type="EMBL" id="KAF8415796.1"/>
    </source>
</evidence>
<dbReference type="InterPro" id="IPR036249">
    <property type="entry name" value="Thioredoxin-like_sf"/>
</dbReference>
<evidence type="ECO:0000256" key="5">
    <source>
        <dbReference type="PIRSR" id="PIRSR000077-4"/>
    </source>
</evidence>
<protein>
    <recommendedName>
        <fullName evidence="1 3">Thioredoxin</fullName>
    </recommendedName>
</protein>
<feature type="disulfide bond" description="Redox-active" evidence="5">
    <location>
        <begin position="31"/>
        <end position="34"/>
    </location>
</feature>
<dbReference type="PIRSF" id="PIRSF000077">
    <property type="entry name" value="Thioredoxin"/>
    <property type="match status" value="1"/>
</dbReference>
<evidence type="ECO:0000256" key="4">
    <source>
        <dbReference type="PIRSR" id="PIRSR000077-1"/>
    </source>
</evidence>
<evidence type="ECO:0000256" key="2">
    <source>
        <dbReference type="ARBA" id="ARBA00023157"/>
    </source>
</evidence>
<dbReference type="AlphaFoldDB" id="A0AAD4BAJ3"/>
<accession>A0AAD4BAJ3</accession>
<sequence length="110" mass="12142">MTVKELTSFSEFQATINSGKAVLIDFYADWCGPCKSISPHFHQHSDTNASTEGIEFYKVDVDKLPDVAQECKIRAMPTFQLYKNGERVADMLGAKPTELTALVQNGLALA</sequence>
<feature type="active site" description="Nucleophile" evidence="4">
    <location>
        <position position="34"/>
    </location>
</feature>
<name>A0AAD4BAJ3_BOLED</name>
<feature type="site" description="Deprotonates C-terminal active site Cys" evidence="4">
    <location>
        <position position="25"/>
    </location>
</feature>
<dbReference type="GO" id="GO:0015035">
    <property type="term" value="F:protein-disulfide reductase activity"/>
    <property type="evidence" value="ECO:0007669"/>
    <property type="project" value="InterPro"/>
</dbReference>
<keyword evidence="2 5" id="KW-1015">Disulfide bond</keyword>
<reference evidence="7" key="2">
    <citation type="journal article" date="2020" name="Nat. Commun.">
        <title>Large-scale genome sequencing of mycorrhizal fungi provides insights into the early evolution of symbiotic traits.</title>
        <authorList>
            <person name="Miyauchi S."/>
            <person name="Kiss E."/>
            <person name="Kuo A."/>
            <person name="Drula E."/>
            <person name="Kohler A."/>
            <person name="Sanchez-Garcia M."/>
            <person name="Morin E."/>
            <person name="Andreopoulos B."/>
            <person name="Barry K.W."/>
            <person name="Bonito G."/>
            <person name="Buee M."/>
            <person name="Carver A."/>
            <person name="Chen C."/>
            <person name="Cichocki N."/>
            <person name="Clum A."/>
            <person name="Culley D."/>
            <person name="Crous P.W."/>
            <person name="Fauchery L."/>
            <person name="Girlanda M."/>
            <person name="Hayes R.D."/>
            <person name="Keri Z."/>
            <person name="LaButti K."/>
            <person name="Lipzen A."/>
            <person name="Lombard V."/>
            <person name="Magnuson J."/>
            <person name="Maillard F."/>
            <person name="Murat C."/>
            <person name="Nolan M."/>
            <person name="Ohm R.A."/>
            <person name="Pangilinan J."/>
            <person name="Pereira M.F."/>
            <person name="Perotto S."/>
            <person name="Peter M."/>
            <person name="Pfister S."/>
            <person name="Riley R."/>
            <person name="Sitrit Y."/>
            <person name="Stielow J.B."/>
            <person name="Szollosi G."/>
            <person name="Zifcakova L."/>
            <person name="Stursova M."/>
            <person name="Spatafora J.W."/>
            <person name="Tedersoo L."/>
            <person name="Vaario L.M."/>
            <person name="Yamada A."/>
            <person name="Yan M."/>
            <person name="Wang P."/>
            <person name="Xu J."/>
            <person name="Bruns T."/>
            <person name="Baldrian P."/>
            <person name="Vilgalys R."/>
            <person name="Dunand C."/>
            <person name="Henrissat B."/>
            <person name="Grigoriev I.V."/>
            <person name="Hibbett D."/>
            <person name="Nagy L.G."/>
            <person name="Martin F.M."/>
        </authorList>
    </citation>
    <scope>NUCLEOTIDE SEQUENCE</scope>
    <source>
        <strain evidence="7">BED1</strain>
    </source>
</reference>
<dbReference type="InterPro" id="IPR017937">
    <property type="entry name" value="Thioredoxin_CS"/>
</dbReference>
<dbReference type="PROSITE" id="PS00194">
    <property type="entry name" value="THIOREDOXIN_1"/>
    <property type="match status" value="1"/>
</dbReference>
<keyword evidence="5" id="KW-0676">Redox-active center</keyword>
<dbReference type="SUPFAM" id="SSF52833">
    <property type="entry name" value="Thioredoxin-like"/>
    <property type="match status" value="1"/>
</dbReference>
<dbReference type="Proteomes" id="UP001194468">
    <property type="component" value="Unassembled WGS sequence"/>
</dbReference>
<dbReference type="EMBL" id="WHUW01000292">
    <property type="protein sequence ID" value="KAF8415796.1"/>
    <property type="molecule type" value="Genomic_DNA"/>
</dbReference>
<evidence type="ECO:0000313" key="8">
    <source>
        <dbReference type="Proteomes" id="UP001194468"/>
    </source>
</evidence>
<dbReference type="FunFam" id="3.40.30.10:FF:000245">
    <property type="entry name" value="Thioredoxin"/>
    <property type="match status" value="1"/>
</dbReference>
<organism evidence="7 8">
    <name type="scientific">Boletus edulis BED1</name>
    <dbReference type="NCBI Taxonomy" id="1328754"/>
    <lineage>
        <taxon>Eukaryota</taxon>
        <taxon>Fungi</taxon>
        <taxon>Dikarya</taxon>
        <taxon>Basidiomycota</taxon>
        <taxon>Agaricomycotina</taxon>
        <taxon>Agaricomycetes</taxon>
        <taxon>Agaricomycetidae</taxon>
        <taxon>Boletales</taxon>
        <taxon>Boletineae</taxon>
        <taxon>Boletaceae</taxon>
        <taxon>Boletoideae</taxon>
        <taxon>Boletus</taxon>
    </lineage>
</organism>
<feature type="active site" description="Nucleophile" evidence="4">
    <location>
        <position position="31"/>
    </location>
</feature>